<sequence length="479" mass="54110">MQSPAERAKEAASPTPPAISTLSLAFASFIILNKPPELSATEFIYYLRGCVQKDPSSRTGHLRHLSNESYWRNICEDKDLKILELDQKLIEANMEIQRLTELLKRKRDDDDSIAKAPKSKKAKTSHPEPVDALVDRLIEWQPLKRRKKTHSKPSSGTKVLTFLEVHHHVGRISNIPIRITRLCKALSVKIHSLVQAPRDDAPASQTSNDTRLTRQADSVRRRRDSEWVANVTKGIDELFRCLVMDIARLLDFTERYPPTNSTRTTVVSAITDLIVSILASFHLASQEYANAESTVPANRLPRARDIRAGTTNIIQAFLTTLAACANTCYRSNNLYANIAENILFTITEAAGKCLCLPTPMHTVNNIERAARNDTAGFVLELLKTAVPLYRQQIAKYTSEEHISTVLKLTKHRFHDAVMKGLFGEKAKIPSWMELQVPAKDGSKTWGGIEMQEQFVFVDERGFAEKVWKLLELEEFALVW</sequence>
<name>A0AAV9UVY1_9PEZI</name>
<protein>
    <submittedName>
        <fullName evidence="2">Uncharacterized protein</fullName>
    </submittedName>
</protein>
<comment type="caution">
    <text evidence="2">The sequence shown here is derived from an EMBL/GenBank/DDBJ whole genome shotgun (WGS) entry which is preliminary data.</text>
</comment>
<organism evidence="2 3">
    <name type="scientific">Orbilia brochopaga</name>
    <dbReference type="NCBI Taxonomy" id="3140254"/>
    <lineage>
        <taxon>Eukaryota</taxon>
        <taxon>Fungi</taxon>
        <taxon>Dikarya</taxon>
        <taxon>Ascomycota</taxon>
        <taxon>Pezizomycotina</taxon>
        <taxon>Orbiliomycetes</taxon>
        <taxon>Orbiliales</taxon>
        <taxon>Orbiliaceae</taxon>
        <taxon>Orbilia</taxon>
    </lineage>
</organism>
<feature type="region of interest" description="Disordered" evidence="1">
    <location>
        <begin position="107"/>
        <end position="128"/>
    </location>
</feature>
<gene>
    <name evidence="2" type="ORF">TWF696_006332</name>
</gene>
<evidence type="ECO:0000256" key="1">
    <source>
        <dbReference type="SAM" id="MobiDB-lite"/>
    </source>
</evidence>
<dbReference type="AlphaFoldDB" id="A0AAV9UVY1"/>
<dbReference type="EMBL" id="JAVHNQ010000004">
    <property type="protein sequence ID" value="KAK6350085.1"/>
    <property type="molecule type" value="Genomic_DNA"/>
</dbReference>
<reference evidence="2 3" key="1">
    <citation type="submission" date="2019-10" db="EMBL/GenBank/DDBJ databases">
        <authorList>
            <person name="Palmer J.M."/>
        </authorList>
    </citation>
    <scope>NUCLEOTIDE SEQUENCE [LARGE SCALE GENOMIC DNA]</scope>
    <source>
        <strain evidence="2 3">TWF696</strain>
    </source>
</reference>
<proteinExistence type="predicted"/>
<accession>A0AAV9UVY1</accession>
<evidence type="ECO:0000313" key="2">
    <source>
        <dbReference type="EMBL" id="KAK6350085.1"/>
    </source>
</evidence>
<dbReference type="Proteomes" id="UP001375240">
    <property type="component" value="Unassembled WGS sequence"/>
</dbReference>
<feature type="region of interest" description="Disordered" evidence="1">
    <location>
        <begin position="197"/>
        <end position="219"/>
    </location>
</feature>
<evidence type="ECO:0000313" key="3">
    <source>
        <dbReference type="Proteomes" id="UP001375240"/>
    </source>
</evidence>
<keyword evidence="3" id="KW-1185">Reference proteome</keyword>